<name>F8L9G6_SIMNZ</name>
<comment type="similarity">
    <text evidence="6">Belongs to the inorganic carbon transporter (TC 9.A.2) DabA family.</text>
</comment>
<keyword evidence="1 6" id="KW-0813">Transport</keyword>
<dbReference type="AlphaFoldDB" id="F8L9G6"/>
<reference key="1">
    <citation type="journal article" date="2011" name="Mol. Biol. Evol.">
        <title>Unity in variety -- the pan-genome of the Chlamydiae.</title>
        <authorList>
            <person name="Collingro A."/>
            <person name="Tischler P."/>
            <person name="Weinmaier T."/>
            <person name="Penz T."/>
            <person name="Heinz E."/>
            <person name="Brunham R.C."/>
            <person name="Read T.D."/>
            <person name="Bavoil P.M."/>
            <person name="Sachse K."/>
            <person name="Kahane S."/>
            <person name="Friedman M.G."/>
            <person name="Rattei T."/>
            <person name="Myers G.S.A."/>
            <person name="Horn M."/>
        </authorList>
    </citation>
    <scope>NUCLEOTIDE SEQUENCE</scope>
    <source>
        <strain>Z</strain>
    </source>
</reference>
<gene>
    <name evidence="6" type="primary">dabA</name>
    <name evidence="7" type="ordered locus">SNE_A16250</name>
</gene>
<evidence type="ECO:0000256" key="6">
    <source>
        <dbReference type="HAMAP-Rule" id="MF_01871"/>
    </source>
</evidence>
<dbReference type="HAMAP" id="MF_01871">
    <property type="entry name" value="DabA"/>
    <property type="match status" value="1"/>
</dbReference>
<evidence type="ECO:0000256" key="4">
    <source>
        <dbReference type="ARBA" id="ARBA00022833"/>
    </source>
</evidence>
<feature type="binding site" evidence="6">
    <location>
        <position position="274"/>
    </location>
    <ligand>
        <name>Zn(2+)</name>
        <dbReference type="ChEBI" id="CHEBI:29105"/>
    </ligand>
</feature>
<proteinExistence type="inferred from homology"/>
<evidence type="ECO:0000256" key="3">
    <source>
        <dbReference type="ARBA" id="ARBA00022723"/>
    </source>
</evidence>
<dbReference type="OrthoDB" id="9805101at2"/>
<dbReference type="Proteomes" id="UP000000496">
    <property type="component" value="Chromosome gsn.131"/>
</dbReference>
<dbReference type="EMBL" id="FR872582">
    <property type="protein sequence ID" value="CCB89502.1"/>
    <property type="molecule type" value="Genomic_DNA"/>
</dbReference>
<comment type="subcellular location">
    <subcellularLocation>
        <location evidence="6">Cell inner membrane</location>
        <topology evidence="6">Peripheral membrane protein</topology>
    </subcellularLocation>
</comment>
<dbReference type="eggNOG" id="COG3002">
    <property type="taxonomic scope" value="Bacteria"/>
</dbReference>
<dbReference type="GO" id="GO:0005886">
    <property type="term" value="C:plasma membrane"/>
    <property type="evidence" value="ECO:0007669"/>
    <property type="project" value="UniProtKB-SubCell"/>
</dbReference>
<organism evidence="7 8">
    <name type="scientific">Simkania negevensis (strain ATCC VR-1471 / DSM 27360 / Z)</name>
    <dbReference type="NCBI Taxonomy" id="331113"/>
    <lineage>
        <taxon>Bacteria</taxon>
        <taxon>Pseudomonadati</taxon>
        <taxon>Chlamydiota</taxon>
        <taxon>Chlamydiia</taxon>
        <taxon>Parachlamydiales</taxon>
        <taxon>Simkaniaceae</taxon>
        <taxon>Simkania</taxon>
    </lineage>
</organism>
<dbReference type="RefSeq" id="WP_013943968.1">
    <property type="nucleotide sequence ID" value="NC_015713.1"/>
</dbReference>
<keyword evidence="3 6" id="KW-0479">Metal-binding</keyword>
<dbReference type="STRING" id="331113.SNE_A16250"/>
<feature type="binding site" evidence="6">
    <location>
        <position position="458"/>
    </location>
    <ligand>
        <name>Zn(2+)</name>
        <dbReference type="ChEBI" id="CHEBI:29105"/>
    </ligand>
</feature>
<keyword evidence="8" id="KW-1185">Reference proteome</keyword>
<evidence type="ECO:0000256" key="2">
    <source>
        <dbReference type="ARBA" id="ARBA00022475"/>
    </source>
</evidence>
<protein>
    <recommendedName>
        <fullName evidence="6">Probable inorganic carbon transporter subunit DabA</fullName>
    </recommendedName>
</protein>
<comment type="cofactor">
    <cofactor evidence="6">
        <name>Zn(2+)</name>
        <dbReference type="ChEBI" id="CHEBI:29105"/>
    </cofactor>
</comment>
<feature type="binding site" evidence="6">
    <location>
        <position position="443"/>
    </location>
    <ligand>
        <name>Zn(2+)</name>
        <dbReference type="ChEBI" id="CHEBI:29105"/>
    </ligand>
</feature>
<reference evidence="7 8" key="2">
    <citation type="journal article" date="2011" name="Mol. Biol. Evol.">
        <title>Unity in variety--the pan-genome of the Chlamydiae.</title>
        <authorList>
            <person name="Collingro A."/>
            <person name="Tischler P."/>
            <person name="Weinmaier T."/>
            <person name="Penz T."/>
            <person name="Heinz E."/>
            <person name="Brunham R.C."/>
            <person name="Read T.D."/>
            <person name="Bavoil P.M."/>
            <person name="Sachse K."/>
            <person name="Kahane S."/>
            <person name="Friedman M.G."/>
            <person name="Rattei T."/>
            <person name="Myers G.S."/>
            <person name="Horn M."/>
        </authorList>
    </citation>
    <scope>NUCLEOTIDE SEQUENCE [LARGE SCALE GENOMIC DNA]</scope>
    <source>
        <strain evidence="8">ATCC VR-1471 / Z</strain>
    </source>
</reference>
<evidence type="ECO:0000256" key="5">
    <source>
        <dbReference type="ARBA" id="ARBA00023136"/>
    </source>
</evidence>
<keyword evidence="6" id="KW-0997">Cell inner membrane</keyword>
<keyword evidence="4 6" id="KW-0862">Zinc</keyword>
<evidence type="ECO:0000256" key="1">
    <source>
        <dbReference type="ARBA" id="ARBA00022448"/>
    </source>
</evidence>
<dbReference type="PANTHER" id="PTHR38344">
    <property type="entry name" value="UPF0753 PROTEIN AQ_863"/>
    <property type="match status" value="1"/>
</dbReference>
<dbReference type="PANTHER" id="PTHR38344:SF1">
    <property type="entry name" value="INORGANIC CARBON TRANSPORTER SUBUNIT DABA-RELATED"/>
    <property type="match status" value="1"/>
</dbReference>
<dbReference type="Pfam" id="PF10070">
    <property type="entry name" value="DabA"/>
    <property type="match status" value="1"/>
</dbReference>
<evidence type="ECO:0000313" key="7">
    <source>
        <dbReference type="EMBL" id="CCB89502.1"/>
    </source>
</evidence>
<evidence type="ECO:0000313" key="8">
    <source>
        <dbReference type="Proteomes" id="UP000000496"/>
    </source>
</evidence>
<accession>F8L9G6</accession>
<dbReference type="HOGENOM" id="CLU_009885_0_0_0"/>
<comment type="subunit">
    <text evidence="6">Forms a complex with DabB.</text>
</comment>
<keyword evidence="5 6" id="KW-0472">Membrane</keyword>
<dbReference type="GO" id="GO:0008270">
    <property type="term" value="F:zinc ion binding"/>
    <property type="evidence" value="ECO:0007669"/>
    <property type="project" value="UniProtKB-UniRule"/>
</dbReference>
<keyword evidence="2 6" id="KW-1003">Cell membrane</keyword>
<comment type="function">
    <text evidence="6">Part of an energy-coupled inorganic carbon pump.</text>
</comment>
<dbReference type="KEGG" id="sng:SNE_A16250"/>
<dbReference type="InterPro" id="IPR018752">
    <property type="entry name" value="DabA"/>
</dbReference>
<sequence length="746" mass="85456">MGLKERIIQLEEGNWQVSNELQRKKTETICEVVERAANIIPNVWPIQNFIATNPLKDLESLRFDHAFTYASTYYDSLRPLDSLTREVNIALIKWCQTYLAQGQATIPMPCADENFYKAWCGIARFDRRLHHNSIQARNWLATLPETADQAIEFVLDKLNISIADQEEYLRQQLVELPGWAGFAKWSESSDQYKISLLDFLAVRLSILWSLKEVDYLNPPKSNQFLKRPRDSMFIQKLKDCEDQYLQALLGKFKNRSLREPLALQTKAQFIFCIDVRSEPIRREIESIGGYETFGAAGFFGLPIAVKPYGSDAFLTACPAIVKPQYKVQEKIIGTNRTKHHLLFQMRRKLKEVYQIMKYSFVSPFTLVETLGLWCGIRMVVNLVTPYLLKKIHRCYQRQFEAVKHPNLDTVDYPIHARTDHAETFLCSIGLSKHFSKHIFVCGHTSQTENNPYAAALKCGACSGNGGGTNAQTIVAILNDKTVREELKSRGINIPQDTRFIACEHNTTTDQFTYFLEQDEKTLELQTIIEHLEQACSENRIKRLKQLGVKTTAKTSMRKASLRGQKWSETRPEWGLAKNGSFIIGPRKLTVGIDLMGRSFLHSYDWDQDPTDKILEAILMGPMVVAEWINMQYFFSTLDPLAFGSGSKVTHNVVGKIGVMQGNGSDLMFGLPLQSVHVNDHTPYHELQRLITIIYSPPSKISRILEKQQVLRKLFLNQWVRLVAIDPETTQSYELNERGGWDKVLLD</sequence>
<feature type="binding site" evidence="6">
    <location>
        <position position="272"/>
    </location>
    <ligand>
        <name>Zn(2+)</name>
        <dbReference type="ChEBI" id="CHEBI:29105"/>
    </ligand>
</feature>